<feature type="domain" description="Glycosyltransferase subfamily 4-like N-terminal" evidence="2">
    <location>
        <begin position="33"/>
        <end position="176"/>
    </location>
</feature>
<evidence type="ECO:0000259" key="1">
    <source>
        <dbReference type="Pfam" id="PF00534"/>
    </source>
</evidence>
<dbReference type="InterPro" id="IPR001296">
    <property type="entry name" value="Glyco_trans_1"/>
</dbReference>
<name>A0A844FYU2_9BACT</name>
<proteinExistence type="predicted"/>
<dbReference type="Gene3D" id="3.40.50.2000">
    <property type="entry name" value="Glycogen Phosphorylase B"/>
    <property type="match status" value="2"/>
</dbReference>
<comment type="caution">
    <text evidence="3">The sequence shown here is derived from an EMBL/GenBank/DDBJ whole genome shotgun (WGS) entry which is preliminary data.</text>
</comment>
<dbReference type="RefSeq" id="WP_154416828.1">
    <property type="nucleotide sequence ID" value="NZ_VUNS01000002.1"/>
</dbReference>
<keyword evidence="3" id="KW-0808">Transferase</keyword>
<dbReference type="PANTHER" id="PTHR12526:SF637">
    <property type="entry name" value="GLYCOSYLTRANSFERASE EPSF-RELATED"/>
    <property type="match status" value="1"/>
</dbReference>
<sequence length="378" mass="42302">MKILNIVPYVGNVSAGPSYSVPRLCGAVAAVPGMKLTLHTLAPLPAAREEWNFAVQAWPRHRFPHPALGRSPEMRRGLQEACQTADIIHNHSLWMLPNIYPEFVRRGTRCKLVISPRGCLAPWALNRSRWKKCVSRMLGQYANLFRADMLHATCEKEYREIRAFGLKQPVLILPNGVDLPPEIPRTSGVRRKLLFLGRLHPVKGIENLLAAWRALAEDHPDWELHIVGPGEPAYTAGLKARAARLPRVEFHGEARGDMRNAEYSGADLYVLPSYTENFGMTVAEALSCKTPVVTTDGTPWTELPAHHAGWCVPVGAETLIPALREALDTPREELAAMGEAGRRWMEQDFNWNVIGRRTAAAYRWLVDGGEKPAWIRVD</sequence>
<dbReference type="GO" id="GO:0016757">
    <property type="term" value="F:glycosyltransferase activity"/>
    <property type="evidence" value="ECO:0007669"/>
    <property type="project" value="InterPro"/>
</dbReference>
<organism evidence="3 4">
    <name type="scientific">Victivallis lenta</name>
    <dbReference type="NCBI Taxonomy" id="2606640"/>
    <lineage>
        <taxon>Bacteria</taxon>
        <taxon>Pseudomonadati</taxon>
        <taxon>Lentisphaerota</taxon>
        <taxon>Lentisphaeria</taxon>
        <taxon>Victivallales</taxon>
        <taxon>Victivallaceae</taxon>
        <taxon>Victivallis</taxon>
    </lineage>
</organism>
<dbReference type="InterPro" id="IPR028098">
    <property type="entry name" value="Glyco_trans_4-like_N"/>
</dbReference>
<dbReference type="PANTHER" id="PTHR12526">
    <property type="entry name" value="GLYCOSYLTRANSFERASE"/>
    <property type="match status" value="1"/>
</dbReference>
<accession>A0A844FYU2</accession>
<dbReference type="Pfam" id="PF00534">
    <property type="entry name" value="Glycos_transf_1"/>
    <property type="match status" value="1"/>
</dbReference>
<gene>
    <name evidence="3" type="ORF">FYJ85_02000</name>
</gene>
<evidence type="ECO:0000313" key="4">
    <source>
        <dbReference type="Proteomes" id="UP000435649"/>
    </source>
</evidence>
<dbReference type="Proteomes" id="UP000435649">
    <property type="component" value="Unassembled WGS sequence"/>
</dbReference>
<dbReference type="Pfam" id="PF13579">
    <property type="entry name" value="Glyco_trans_4_4"/>
    <property type="match status" value="1"/>
</dbReference>
<dbReference type="SUPFAM" id="SSF53756">
    <property type="entry name" value="UDP-Glycosyltransferase/glycogen phosphorylase"/>
    <property type="match status" value="1"/>
</dbReference>
<reference evidence="3 4" key="1">
    <citation type="submission" date="2019-08" db="EMBL/GenBank/DDBJ databases">
        <title>In-depth cultivation of the pig gut microbiome towards novel bacterial diversity and tailored functional studies.</title>
        <authorList>
            <person name="Wylensek D."/>
            <person name="Hitch T.C.A."/>
            <person name="Clavel T."/>
        </authorList>
    </citation>
    <scope>NUCLEOTIDE SEQUENCE [LARGE SCALE GENOMIC DNA]</scope>
    <source>
        <strain evidence="3 4">BBE-744-WT-12</strain>
    </source>
</reference>
<protein>
    <submittedName>
        <fullName evidence="3">Glycosyltransferase</fullName>
    </submittedName>
</protein>
<feature type="domain" description="Glycosyl transferase family 1" evidence="1">
    <location>
        <begin position="190"/>
        <end position="344"/>
    </location>
</feature>
<evidence type="ECO:0000259" key="2">
    <source>
        <dbReference type="Pfam" id="PF13579"/>
    </source>
</evidence>
<keyword evidence="4" id="KW-1185">Reference proteome</keyword>
<evidence type="ECO:0000313" key="3">
    <source>
        <dbReference type="EMBL" id="MST95815.1"/>
    </source>
</evidence>
<dbReference type="AlphaFoldDB" id="A0A844FYU2"/>
<dbReference type="EMBL" id="VUNS01000002">
    <property type="protein sequence ID" value="MST95815.1"/>
    <property type="molecule type" value="Genomic_DNA"/>
</dbReference>